<dbReference type="EMBL" id="QVTD01000005">
    <property type="protein sequence ID" value="RFU63755.1"/>
    <property type="molecule type" value="Genomic_DNA"/>
</dbReference>
<dbReference type="PROSITE" id="PS51257">
    <property type="entry name" value="PROKAR_LIPOPROTEIN"/>
    <property type="match status" value="1"/>
</dbReference>
<reference evidence="2 3" key="1">
    <citation type="submission" date="2018-08" db="EMBL/GenBank/DDBJ databases">
        <title>Bacillus chawlae sp. nov., Bacillus glennii sp. nov., and Bacillus saganii sp. nov. Isolated from the Vehicle Assembly Building at Kennedy Space Center where the Viking Spacecraft were Assembled.</title>
        <authorList>
            <person name="Seuylemezian A."/>
            <person name="Vaishampayan P."/>
        </authorList>
    </citation>
    <scope>NUCLEOTIDE SEQUENCE [LARGE SCALE GENOMIC DNA]</scope>
    <source>
        <strain evidence="2 3">V44-8</strain>
    </source>
</reference>
<evidence type="ECO:0000313" key="3">
    <source>
        <dbReference type="Proteomes" id="UP000262939"/>
    </source>
</evidence>
<dbReference type="RefSeq" id="WP_117322394.1">
    <property type="nucleotide sequence ID" value="NZ_QVTD01000005.1"/>
</dbReference>
<feature type="chain" id="PRO_5038752703" description="Lipoprotein" evidence="1">
    <location>
        <begin position="23"/>
        <end position="132"/>
    </location>
</feature>
<dbReference type="OrthoDB" id="2968672at2"/>
<keyword evidence="1" id="KW-0732">Signal</keyword>
<evidence type="ECO:0000256" key="1">
    <source>
        <dbReference type="SAM" id="SignalP"/>
    </source>
</evidence>
<protein>
    <recommendedName>
        <fullName evidence="4">Lipoprotein</fullName>
    </recommendedName>
</protein>
<keyword evidence="3" id="KW-1185">Reference proteome</keyword>
<proteinExistence type="predicted"/>
<dbReference type="AlphaFoldDB" id="A0A372LCM9"/>
<evidence type="ECO:0000313" key="2">
    <source>
        <dbReference type="EMBL" id="RFU63755.1"/>
    </source>
</evidence>
<dbReference type="Proteomes" id="UP000262939">
    <property type="component" value="Unassembled WGS sequence"/>
</dbReference>
<sequence length="132" mass="15360">MRKYYYILLPVLLLITACNTHAHERLEVIEENAAKKKQYKPKLDVKVEVEGHKAILFIDTDLRISKDKYGGEKKEKEGHIHVYVNNGQKQGVTQLRIELKDVKKGSNEVRVSLHNNDHTPYGVFRTVNFEMK</sequence>
<accession>A0A372LCM9</accession>
<comment type="caution">
    <text evidence="2">The sequence shown here is derived from an EMBL/GenBank/DDBJ whole genome shotgun (WGS) entry which is preliminary data.</text>
</comment>
<feature type="signal peptide" evidence="1">
    <location>
        <begin position="1"/>
        <end position="22"/>
    </location>
</feature>
<evidence type="ECO:0008006" key="4">
    <source>
        <dbReference type="Google" id="ProtNLM"/>
    </source>
</evidence>
<gene>
    <name evidence="2" type="ORF">D0466_09800</name>
</gene>
<organism evidence="2 3">
    <name type="scientific">Peribacillus glennii</name>
    <dbReference type="NCBI Taxonomy" id="2303991"/>
    <lineage>
        <taxon>Bacteria</taxon>
        <taxon>Bacillati</taxon>
        <taxon>Bacillota</taxon>
        <taxon>Bacilli</taxon>
        <taxon>Bacillales</taxon>
        <taxon>Bacillaceae</taxon>
        <taxon>Peribacillus</taxon>
    </lineage>
</organism>
<name>A0A372LCM9_9BACI</name>